<dbReference type="Gene3D" id="3.20.20.100">
    <property type="entry name" value="NADP-dependent oxidoreductase domain"/>
    <property type="match status" value="1"/>
</dbReference>
<evidence type="ECO:0000313" key="3">
    <source>
        <dbReference type="Proteomes" id="UP000023152"/>
    </source>
</evidence>
<accession>X6NHE8</accession>
<dbReference type="AlphaFoldDB" id="X6NHE8"/>
<gene>
    <name evidence="2" type="ORF">RFI_11816</name>
</gene>
<dbReference type="PANTHER" id="PTHR43827">
    <property type="entry name" value="2,5-DIKETO-D-GLUCONIC ACID REDUCTASE"/>
    <property type="match status" value="1"/>
</dbReference>
<dbReference type="SUPFAM" id="SSF51430">
    <property type="entry name" value="NAD(P)-linked oxidoreductase"/>
    <property type="match status" value="1"/>
</dbReference>
<dbReference type="EMBL" id="ASPP01008627">
    <property type="protein sequence ID" value="ETO25323.1"/>
    <property type="molecule type" value="Genomic_DNA"/>
</dbReference>
<keyword evidence="3" id="KW-1185">Reference proteome</keyword>
<organism evidence="2 3">
    <name type="scientific">Reticulomyxa filosa</name>
    <dbReference type="NCBI Taxonomy" id="46433"/>
    <lineage>
        <taxon>Eukaryota</taxon>
        <taxon>Sar</taxon>
        <taxon>Rhizaria</taxon>
        <taxon>Retaria</taxon>
        <taxon>Foraminifera</taxon>
        <taxon>Monothalamids</taxon>
        <taxon>Reticulomyxidae</taxon>
        <taxon>Reticulomyxa</taxon>
    </lineage>
</organism>
<evidence type="ECO:0000259" key="1">
    <source>
        <dbReference type="Pfam" id="PF00248"/>
    </source>
</evidence>
<name>X6NHE8_RETFI</name>
<dbReference type="OrthoDB" id="416253at2759"/>
<dbReference type="InterPro" id="IPR036812">
    <property type="entry name" value="NAD(P)_OxRdtase_dom_sf"/>
</dbReference>
<dbReference type="Pfam" id="PF00248">
    <property type="entry name" value="Aldo_ket_red"/>
    <property type="match status" value="1"/>
</dbReference>
<dbReference type="InterPro" id="IPR023210">
    <property type="entry name" value="NADP_OxRdtase_dom"/>
</dbReference>
<reference evidence="2 3" key="1">
    <citation type="journal article" date="2013" name="Curr. Biol.">
        <title>The Genome of the Foraminiferan Reticulomyxa filosa.</title>
        <authorList>
            <person name="Glockner G."/>
            <person name="Hulsmann N."/>
            <person name="Schleicher M."/>
            <person name="Noegel A.A."/>
            <person name="Eichinger L."/>
            <person name="Gallinger C."/>
            <person name="Pawlowski J."/>
            <person name="Sierra R."/>
            <person name="Euteneuer U."/>
            <person name="Pillet L."/>
            <person name="Moustafa A."/>
            <person name="Platzer M."/>
            <person name="Groth M."/>
            <person name="Szafranski K."/>
            <person name="Schliwa M."/>
        </authorList>
    </citation>
    <scope>NUCLEOTIDE SEQUENCE [LARGE SCALE GENOMIC DNA]</scope>
</reference>
<protein>
    <submittedName>
        <fullName evidence="2">Aldo-keto reductase</fullName>
    </submittedName>
</protein>
<dbReference type="GO" id="GO:0016491">
    <property type="term" value="F:oxidoreductase activity"/>
    <property type="evidence" value="ECO:0007669"/>
    <property type="project" value="InterPro"/>
</dbReference>
<sequence>MYIICVYVCMDMGLKEMSYPMVSLGTGGLNGMNENYQVIKDAVTKYGYAAIDSASTYESESTIGTLLTENKALRSQLTLDAMKINYVDLYMIHWPVCYDDLPFVDCSQSKDGKWQQSYDALTKLYAEGVVLNLGGPYVYAMLVFNWDEQLLNDLLQEFPIIPQVMQNHVDLTRLDWDFFDVLHEYRILLQAYSPLRGLAQAKEPEQIAWKESLDQLAQEIEEDQGIKISISQLVLRFFLENDIAVIPMSTKSLHLQENNNFLHFELTSDHNVRMGGREPEKQEL</sequence>
<proteinExistence type="predicted"/>
<comment type="caution">
    <text evidence="2">The sequence shown here is derived from an EMBL/GenBank/DDBJ whole genome shotgun (WGS) entry which is preliminary data.</text>
</comment>
<dbReference type="Proteomes" id="UP000023152">
    <property type="component" value="Unassembled WGS sequence"/>
</dbReference>
<evidence type="ECO:0000313" key="2">
    <source>
        <dbReference type="EMBL" id="ETO25323.1"/>
    </source>
</evidence>
<dbReference type="InterPro" id="IPR020471">
    <property type="entry name" value="AKR"/>
</dbReference>
<feature type="domain" description="NADP-dependent oxidoreductase" evidence="1">
    <location>
        <begin position="79"/>
        <end position="270"/>
    </location>
</feature>
<dbReference type="PANTHER" id="PTHR43827:SF8">
    <property type="entry name" value="ALDO_KETO REDUCTASE FAMILY PROTEIN"/>
    <property type="match status" value="1"/>
</dbReference>